<keyword evidence="1" id="KW-1185">Reference proteome</keyword>
<dbReference type="Proteomes" id="UP001732780">
    <property type="component" value="Chromosome 28"/>
</dbReference>
<accession>A0AC58PKT7</accession>
<evidence type="ECO:0000313" key="2">
    <source>
        <dbReference type="RefSeq" id="XP_074210648.1"/>
    </source>
</evidence>
<name>A0AC58PKT7_CAMBA</name>
<proteinExistence type="predicted"/>
<organism evidence="1 2">
    <name type="scientific">Camelus bactrianus</name>
    <name type="common">Bactrian camel</name>
    <dbReference type="NCBI Taxonomy" id="9837"/>
    <lineage>
        <taxon>Eukaryota</taxon>
        <taxon>Metazoa</taxon>
        <taxon>Chordata</taxon>
        <taxon>Craniata</taxon>
        <taxon>Vertebrata</taxon>
        <taxon>Euteleostomi</taxon>
        <taxon>Mammalia</taxon>
        <taxon>Eutheria</taxon>
        <taxon>Laurasiatheria</taxon>
        <taxon>Artiodactyla</taxon>
        <taxon>Tylopoda</taxon>
        <taxon>Camelidae</taxon>
        <taxon>Camelus</taxon>
    </lineage>
</organism>
<dbReference type="RefSeq" id="XP_074210648.1">
    <property type="nucleotide sequence ID" value="XM_074354547.1"/>
</dbReference>
<reference evidence="2" key="1">
    <citation type="submission" date="2025-08" db="UniProtKB">
        <authorList>
            <consortium name="RefSeq"/>
        </authorList>
    </citation>
    <scope>IDENTIFICATION</scope>
    <source>
        <tissue evidence="2">Blood</tissue>
    </source>
</reference>
<sequence>MAPRPSGACGSEGVDRPVPSTSTRGCAPADPVPVSLVPHLDFKHALLKPSRELGVFLGTSRPVPLARPCCKPFSAPHSDVSARLASHRAQERACSNKFGGSQRRSLCPWLADPSHGPAAPGPHLAPRSLEGLPRTDARRPTAGGCLQPRILQSYGPHSVSHGELALPRRRTSGERQTDSPSQDQEMPSDRKFMWKLFCVIQLIPG</sequence>
<evidence type="ECO:0000313" key="1">
    <source>
        <dbReference type="Proteomes" id="UP001732780"/>
    </source>
</evidence>
<protein>
    <submittedName>
        <fullName evidence="2">Uncharacterized protein LOC141575430</fullName>
    </submittedName>
</protein>
<gene>
    <name evidence="2" type="primary">LOC141575430</name>
</gene>